<comment type="caution">
    <text evidence="2">The sequence shown here is derived from an EMBL/GenBank/DDBJ whole genome shotgun (WGS) entry which is preliminary data.</text>
</comment>
<reference evidence="2 3" key="1">
    <citation type="journal article" date="2021" name="Elife">
        <title>Chloroplast acquisition without the gene transfer in kleptoplastic sea slugs, Plakobranchus ocellatus.</title>
        <authorList>
            <person name="Maeda T."/>
            <person name="Takahashi S."/>
            <person name="Yoshida T."/>
            <person name="Shimamura S."/>
            <person name="Takaki Y."/>
            <person name="Nagai Y."/>
            <person name="Toyoda A."/>
            <person name="Suzuki Y."/>
            <person name="Arimoto A."/>
            <person name="Ishii H."/>
            <person name="Satoh N."/>
            <person name="Nishiyama T."/>
            <person name="Hasebe M."/>
            <person name="Maruyama T."/>
            <person name="Minagawa J."/>
            <person name="Obokata J."/>
            <person name="Shigenobu S."/>
        </authorList>
    </citation>
    <scope>NUCLEOTIDE SEQUENCE [LARGE SCALE GENOMIC DNA]</scope>
</reference>
<name>A0AAV4EX29_9GAST</name>
<dbReference type="AlphaFoldDB" id="A0AAV4EX29"/>
<evidence type="ECO:0000313" key="3">
    <source>
        <dbReference type="Proteomes" id="UP000762676"/>
    </source>
</evidence>
<dbReference type="Proteomes" id="UP000762676">
    <property type="component" value="Unassembled WGS sequence"/>
</dbReference>
<feature type="region of interest" description="Disordered" evidence="1">
    <location>
        <begin position="1"/>
        <end position="25"/>
    </location>
</feature>
<proteinExistence type="predicted"/>
<dbReference type="EMBL" id="BMAT01000387">
    <property type="protein sequence ID" value="GFR65462.1"/>
    <property type="molecule type" value="Genomic_DNA"/>
</dbReference>
<evidence type="ECO:0000313" key="2">
    <source>
        <dbReference type="EMBL" id="GFR65462.1"/>
    </source>
</evidence>
<organism evidence="2 3">
    <name type="scientific">Elysia marginata</name>
    <dbReference type="NCBI Taxonomy" id="1093978"/>
    <lineage>
        <taxon>Eukaryota</taxon>
        <taxon>Metazoa</taxon>
        <taxon>Spiralia</taxon>
        <taxon>Lophotrochozoa</taxon>
        <taxon>Mollusca</taxon>
        <taxon>Gastropoda</taxon>
        <taxon>Heterobranchia</taxon>
        <taxon>Euthyneura</taxon>
        <taxon>Panpulmonata</taxon>
        <taxon>Sacoglossa</taxon>
        <taxon>Placobranchoidea</taxon>
        <taxon>Plakobranchidae</taxon>
        <taxon>Elysia</taxon>
    </lineage>
</organism>
<accession>A0AAV4EX29</accession>
<protein>
    <submittedName>
        <fullName evidence="2">Uncharacterized protein</fullName>
    </submittedName>
</protein>
<evidence type="ECO:0000256" key="1">
    <source>
        <dbReference type="SAM" id="MobiDB-lite"/>
    </source>
</evidence>
<keyword evidence="3" id="KW-1185">Reference proteome</keyword>
<sequence>MVSGFSEFTARSPRPAVSRRTKVRSLDDRRRIGAEANGGCLLPVECGRKEAASVVSLAPTPDWSAATARSKLLGQFRSVEGNGQCWKKY</sequence>
<gene>
    <name evidence="2" type="ORF">ElyMa_000204200</name>
</gene>